<dbReference type="EMBL" id="CAJNOT010003593">
    <property type="protein sequence ID" value="CAF1391478.1"/>
    <property type="molecule type" value="Genomic_DNA"/>
</dbReference>
<dbReference type="Proteomes" id="UP000663882">
    <property type="component" value="Unassembled WGS sequence"/>
</dbReference>
<proteinExistence type="predicted"/>
<dbReference type="Proteomes" id="UP000663823">
    <property type="component" value="Unassembled WGS sequence"/>
</dbReference>
<reference evidence="2" key="1">
    <citation type="submission" date="2021-02" db="EMBL/GenBank/DDBJ databases">
        <authorList>
            <person name="Nowell W R."/>
        </authorList>
    </citation>
    <scope>NUCLEOTIDE SEQUENCE</scope>
</reference>
<dbReference type="EMBL" id="CAJOAX010003833">
    <property type="protein sequence ID" value="CAF3875371.1"/>
    <property type="molecule type" value="Genomic_DNA"/>
</dbReference>
<protein>
    <submittedName>
        <fullName evidence="2">Uncharacterized protein</fullName>
    </submittedName>
</protein>
<evidence type="ECO:0000313" key="3">
    <source>
        <dbReference type="EMBL" id="CAF3875371.1"/>
    </source>
</evidence>
<dbReference type="Proteomes" id="UP000663836">
    <property type="component" value="Unassembled WGS sequence"/>
</dbReference>
<evidence type="ECO:0000313" key="5">
    <source>
        <dbReference type="Proteomes" id="UP000663864"/>
    </source>
</evidence>
<comment type="caution">
    <text evidence="2">The sequence shown here is derived from an EMBL/GenBank/DDBJ whole genome shotgun (WGS) entry which is preliminary data.</text>
</comment>
<dbReference type="OrthoDB" id="10085140at2759"/>
<gene>
    <name evidence="4" type="ORF">JBS370_LOCUS24384</name>
    <name evidence="3" type="ORF">OTI717_LOCUS22461</name>
    <name evidence="1" type="ORF">RFH988_LOCUS30284</name>
    <name evidence="2" type="ORF">ZHD862_LOCUS32643</name>
</gene>
<evidence type="ECO:0000313" key="4">
    <source>
        <dbReference type="EMBL" id="CAF3966448.1"/>
    </source>
</evidence>
<dbReference type="EMBL" id="CAJOBD010003801">
    <property type="protein sequence ID" value="CAF3966448.1"/>
    <property type="molecule type" value="Genomic_DNA"/>
</dbReference>
<evidence type="ECO:0000313" key="2">
    <source>
        <dbReference type="EMBL" id="CAF1391478.1"/>
    </source>
</evidence>
<evidence type="ECO:0000313" key="1">
    <source>
        <dbReference type="EMBL" id="CAF1311709.1"/>
    </source>
</evidence>
<sequence>MPRLHTFHFDIATEYVSINEQQPNPTPDDIRRTFTERGYHVDCYIDYGIYNSGRCHVYSSSFDMERMCHITHSFPGGMFINVRVLRMKDDFHPFEHNFFAQISRSFPLLSRLMISNYKQRYLELQLTYISFHK</sequence>
<dbReference type="AlphaFoldDB" id="A0A815KCS4"/>
<organism evidence="2 5">
    <name type="scientific">Rotaria sordida</name>
    <dbReference type="NCBI Taxonomy" id="392033"/>
    <lineage>
        <taxon>Eukaryota</taxon>
        <taxon>Metazoa</taxon>
        <taxon>Spiralia</taxon>
        <taxon>Gnathifera</taxon>
        <taxon>Rotifera</taxon>
        <taxon>Eurotatoria</taxon>
        <taxon>Bdelloidea</taxon>
        <taxon>Philodinida</taxon>
        <taxon>Philodinidae</taxon>
        <taxon>Rotaria</taxon>
    </lineage>
</organism>
<name>A0A815KCS4_9BILA</name>
<dbReference type="EMBL" id="CAJNOO010003001">
    <property type="protein sequence ID" value="CAF1311709.1"/>
    <property type="molecule type" value="Genomic_DNA"/>
</dbReference>
<accession>A0A815KCS4</accession>
<dbReference type="Proteomes" id="UP000663864">
    <property type="component" value="Unassembled WGS sequence"/>
</dbReference>